<proteinExistence type="predicted"/>
<dbReference type="AlphaFoldDB" id="A0A3A4NBS4"/>
<gene>
    <name evidence="1" type="ORF">C4520_18950</name>
</gene>
<dbReference type="SUPFAM" id="SSF52266">
    <property type="entry name" value="SGNH hydrolase"/>
    <property type="match status" value="1"/>
</dbReference>
<evidence type="ECO:0000313" key="2">
    <source>
        <dbReference type="Proteomes" id="UP000265882"/>
    </source>
</evidence>
<evidence type="ECO:0000313" key="1">
    <source>
        <dbReference type="EMBL" id="RJP16095.1"/>
    </source>
</evidence>
<dbReference type="Proteomes" id="UP000265882">
    <property type="component" value="Unassembled WGS sequence"/>
</dbReference>
<sequence length="331" mass="38314">MRAILRQTVRLFVCVLLLYFILALLTEVISLRKRYVDIGDEWRDAFPFLTFDVCRLQRNEKPKLIILGSSNCMVGFRPEHLQPLFPEYEVANLSIPGANMSDIRQIVELLQLLLPRHVLDKSLFFVGMWYGSFSWERSPVVNESLVKIGLYKWNGESIQSVVPAENMDLFVRLLRPLVLCRELLERTREAFMNVGADSFLPEGTECGANSEEKTIGLLQYYESFYGGHAASEFNELLAICDLIESGGGELVLIDMPLPRWHQEASLFHFEYQQRKQPFLEEALQYQCVKYIDMIDDPDLSDEMNYRDATHACGPAQEMWSRVLKAHFELIR</sequence>
<reference evidence="1 2" key="1">
    <citation type="journal article" date="2017" name="ISME J.">
        <title>Energy and carbon metabolisms in a deep terrestrial subsurface fluid microbial community.</title>
        <authorList>
            <person name="Momper L."/>
            <person name="Jungbluth S.P."/>
            <person name="Lee M.D."/>
            <person name="Amend J.P."/>
        </authorList>
    </citation>
    <scope>NUCLEOTIDE SEQUENCE [LARGE SCALE GENOMIC DNA]</scope>
    <source>
        <strain evidence="1">SURF_5</strain>
    </source>
</reference>
<dbReference type="EMBL" id="QZKU01000128">
    <property type="protein sequence ID" value="RJP16095.1"/>
    <property type="molecule type" value="Genomic_DNA"/>
</dbReference>
<comment type="caution">
    <text evidence="1">The sequence shown here is derived from an EMBL/GenBank/DDBJ whole genome shotgun (WGS) entry which is preliminary data.</text>
</comment>
<organism evidence="1 2">
    <name type="scientific">Abyssobacteria bacterium (strain SURF_5)</name>
    <dbReference type="NCBI Taxonomy" id="2093360"/>
    <lineage>
        <taxon>Bacteria</taxon>
        <taxon>Pseudomonadati</taxon>
        <taxon>Candidatus Hydrogenedentota</taxon>
        <taxon>Candidatus Abyssobacteria</taxon>
    </lineage>
</organism>
<accession>A0A3A4NBS4</accession>
<name>A0A3A4NBS4_ABYX5</name>
<protein>
    <submittedName>
        <fullName evidence="1">Uncharacterized protein</fullName>
    </submittedName>
</protein>